<dbReference type="GO" id="GO:0003917">
    <property type="term" value="F:DNA topoisomerase type I (single strand cut, ATP-independent) activity"/>
    <property type="evidence" value="ECO:0007669"/>
    <property type="project" value="UniProtKB-EC"/>
</dbReference>
<feature type="compositionally biased region" description="Basic and acidic residues" evidence="7">
    <location>
        <begin position="359"/>
        <end position="375"/>
    </location>
</feature>
<dbReference type="EMBL" id="CP029550">
    <property type="protein sequence ID" value="AWN40884.1"/>
    <property type="molecule type" value="Genomic_DNA"/>
</dbReference>
<proteinExistence type="inferred from homology"/>
<dbReference type="InterPro" id="IPR013500">
    <property type="entry name" value="TopoI_cat_euk"/>
</dbReference>
<evidence type="ECO:0000256" key="7">
    <source>
        <dbReference type="SAM" id="MobiDB-lite"/>
    </source>
</evidence>
<feature type="compositionally biased region" description="Low complexity" evidence="7">
    <location>
        <begin position="388"/>
        <end position="408"/>
    </location>
</feature>
<dbReference type="RefSeq" id="WP_109889426.1">
    <property type="nucleotide sequence ID" value="NZ_CP029550.1"/>
</dbReference>
<reference evidence="11" key="1">
    <citation type="submission" date="2018-05" db="EMBL/GenBank/DDBJ databases">
        <title>Complete Genome Sequence of Methylobacterium sp. 17SD2-17.</title>
        <authorList>
            <person name="Srinivasan S."/>
        </authorList>
    </citation>
    <scope>NUCLEOTIDE SEQUENCE [LARGE SCALE GENOMIC DNA]</scope>
    <source>
        <strain evidence="11">17SD2-17</strain>
    </source>
</reference>
<dbReference type="Proteomes" id="UP000245926">
    <property type="component" value="Chromosome"/>
</dbReference>
<dbReference type="Gene3D" id="1.10.132.120">
    <property type="match status" value="1"/>
</dbReference>
<feature type="region of interest" description="Disordered" evidence="7">
    <location>
        <begin position="359"/>
        <end position="408"/>
    </location>
</feature>
<gene>
    <name evidence="10" type="ORF">DK389_10535</name>
</gene>
<dbReference type="SUPFAM" id="SSF55869">
    <property type="entry name" value="DNA topoisomerase I domain"/>
    <property type="match status" value="1"/>
</dbReference>
<keyword evidence="5" id="KW-0238">DNA-binding</keyword>
<dbReference type="Gene3D" id="3.90.15.10">
    <property type="entry name" value="Topoisomerase I, Chain A, domain 3"/>
    <property type="match status" value="1"/>
</dbReference>
<dbReference type="OrthoDB" id="9778962at2"/>
<evidence type="ECO:0000256" key="1">
    <source>
        <dbReference type="ARBA" id="ARBA00000213"/>
    </source>
</evidence>
<evidence type="ECO:0000256" key="2">
    <source>
        <dbReference type="ARBA" id="ARBA00006645"/>
    </source>
</evidence>
<protein>
    <recommendedName>
        <fullName evidence="3">DNA topoisomerase</fullName>
        <ecNumber evidence="3">5.6.2.1</ecNumber>
    </recommendedName>
</protein>
<keyword evidence="6 10" id="KW-0413">Isomerase</keyword>
<dbReference type="GO" id="GO:0006265">
    <property type="term" value="P:DNA topological change"/>
    <property type="evidence" value="ECO:0007669"/>
    <property type="project" value="InterPro"/>
</dbReference>
<feature type="region of interest" description="Disordered" evidence="7">
    <location>
        <begin position="1"/>
        <end position="29"/>
    </location>
</feature>
<name>A0A2U8W456_9HYPH</name>
<dbReference type="InterPro" id="IPR035447">
    <property type="entry name" value="DNA_topo_I_N_sf"/>
</dbReference>
<dbReference type="AlphaFoldDB" id="A0A2U8W456"/>
<feature type="domain" description="DNA topoisomerase I catalytic core eukaryotic-type" evidence="8">
    <location>
        <begin position="101"/>
        <end position="312"/>
    </location>
</feature>
<dbReference type="InterPro" id="IPR014711">
    <property type="entry name" value="TopoI_cat_a-hlx-sub_euk"/>
</dbReference>
<evidence type="ECO:0000259" key="8">
    <source>
        <dbReference type="Pfam" id="PF01028"/>
    </source>
</evidence>
<evidence type="ECO:0000313" key="10">
    <source>
        <dbReference type="EMBL" id="AWN40884.1"/>
    </source>
</evidence>
<dbReference type="KEGG" id="mets:DK389_10535"/>
<dbReference type="Gene3D" id="3.30.66.10">
    <property type="entry name" value="DNA topoisomerase I domain"/>
    <property type="match status" value="1"/>
</dbReference>
<evidence type="ECO:0000256" key="6">
    <source>
        <dbReference type="ARBA" id="ARBA00023235"/>
    </source>
</evidence>
<dbReference type="GO" id="GO:0003677">
    <property type="term" value="F:DNA binding"/>
    <property type="evidence" value="ECO:0007669"/>
    <property type="project" value="UniProtKB-KW"/>
</dbReference>
<feature type="compositionally biased region" description="Basic and acidic residues" evidence="7">
    <location>
        <begin position="13"/>
        <end position="27"/>
    </location>
</feature>
<dbReference type="Pfam" id="PF21338">
    <property type="entry name" value="Top1B_N_bact"/>
    <property type="match status" value="1"/>
</dbReference>
<dbReference type="InterPro" id="IPR001631">
    <property type="entry name" value="TopoI"/>
</dbReference>
<dbReference type="PROSITE" id="PS52038">
    <property type="entry name" value="TOPO_IB_2"/>
    <property type="match status" value="1"/>
</dbReference>
<evidence type="ECO:0000256" key="4">
    <source>
        <dbReference type="ARBA" id="ARBA00023029"/>
    </source>
</evidence>
<evidence type="ECO:0000313" key="11">
    <source>
        <dbReference type="Proteomes" id="UP000245926"/>
    </source>
</evidence>
<dbReference type="EC" id="5.6.2.1" evidence="3"/>
<feature type="domain" description="DNA topoisomerase IB N-terminal" evidence="9">
    <location>
        <begin position="41"/>
        <end position="89"/>
    </location>
</feature>
<dbReference type="InterPro" id="IPR049331">
    <property type="entry name" value="Top1B_N_bact"/>
</dbReference>
<keyword evidence="4" id="KW-0799">Topoisomerase</keyword>
<comment type="similarity">
    <text evidence="2">Belongs to the type IB topoisomerase family.</text>
</comment>
<evidence type="ECO:0000259" key="9">
    <source>
        <dbReference type="Pfam" id="PF21338"/>
    </source>
</evidence>
<dbReference type="InterPro" id="IPR011010">
    <property type="entry name" value="DNA_brk_join_enz"/>
</dbReference>
<evidence type="ECO:0000256" key="3">
    <source>
        <dbReference type="ARBA" id="ARBA00012891"/>
    </source>
</evidence>
<keyword evidence="11" id="KW-1185">Reference proteome</keyword>
<dbReference type="Pfam" id="PF01028">
    <property type="entry name" value="Topoisom_I"/>
    <property type="match status" value="1"/>
</dbReference>
<accession>A0A2U8W456</accession>
<evidence type="ECO:0000256" key="5">
    <source>
        <dbReference type="ARBA" id="ARBA00023125"/>
    </source>
</evidence>
<dbReference type="PRINTS" id="PR00416">
    <property type="entry name" value="EUTPISMRASEI"/>
</dbReference>
<sequence length="408" mass="44863">MASDGDECGGVADPREAAEEAGLRYVDDGMPGLTRRKSGKGFSYRDAKGQPVRDAKTLARIRSLAIPPAYTEVWICPRANGHIQATGRDAKGRKQYRYHPDFREARESSKFSHIMAFAGALPGIRARIDQDMRRAGLPREKVLATVVHLLESTLIRVGNDDYARANKSYGLTTLRDPHVRIEGSDLTFRFKGKSGKTWNLSVKDRRIARIVKACQDLPGQELFQYIDEAGERRDVTSADVNAYLREITGQDITAKDFRTWAGTVLAALALQEFETFDSQAKAKKNVRTAIESVAARLGNTPTICRKCYIHPQILDGYLEGDLLLQIQDAVETELCEDLNRLKPEEAAVLSLLRTRLEAAKGRPDGDDQGRAEARRPAKRASRTGRAGKGVAARARRGTAQGAGAAASA</sequence>
<organism evidence="10 11">
    <name type="scientific">Methylobacterium durans</name>
    <dbReference type="NCBI Taxonomy" id="2202825"/>
    <lineage>
        <taxon>Bacteria</taxon>
        <taxon>Pseudomonadati</taxon>
        <taxon>Pseudomonadota</taxon>
        <taxon>Alphaproteobacteria</taxon>
        <taxon>Hyphomicrobiales</taxon>
        <taxon>Methylobacteriaceae</taxon>
        <taxon>Methylobacterium</taxon>
    </lineage>
</organism>
<comment type="catalytic activity">
    <reaction evidence="1">
        <text>ATP-independent breakage of single-stranded DNA, followed by passage and rejoining.</text>
        <dbReference type="EC" id="5.6.2.1"/>
    </reaction>
</comment>
<dbReference type="SUPFAM" id="SSF56349">
    <property type="entry name" value="DNA breaking-rejoining enzymes"/>
    <property type="match status" value="1"/>
</dbReference>